<evidence type="ECO:0000256" key="5">
    <source>
        <dbReference type="ARBA" id="ARBA00022917"/>
    </source>
</evidence>
<dbReference type="AlphaFoldDB" id="A0A2H0R461"/>
<evidence type="ECO:0000256" key="2">
    <source>
        <dbReference type="ARBA" id="ARBA00022598"/>
    </source>
</evidence>
<dbReference type="InterPro" id="IPR036928">
    <property type="entry name" value="AS_sf"/>
</dbReference>
<comment type="function">
    <text evidence="7">Allows the formation of correctly charged Gln-tRNA(Gln) through the transamidation of misacylated Glu-tRNA(Gln) in organisms which lack glutaminyl-tRNA synthetase. The reaction takes place in the presence of glutamine and ATP through an activated gamma-phospho-Glu-tRNA(Gln).</text>
</comment>
<dbReference type="HAMAP" id="MF_00120">
    <property type="entry name" value="GatA"/>
    <property type="match status" value="1"/>
</dbReference>
<dbReference type="GO" id="GO:0006412">
    <property type="term" value="P:translation"/>
    <property type="evidence" value="ECO:0007669"/>
    <property type="project" value="UniProtKB-UniRule"/>
</dbReference>
<feature type="active site" description="Acyl-ester intermediate" evidence="7">
    <location>
        <position position="165"/>
    </location>
</feature>
<dbReference type="InterPro" id="IPR000120">
    <property type="entry name" value="Amidase"/>
</dbReference>
<comment type="subunit">
    <text evidence="7">Heterotrimer of A, B and C subunits.</text>
</comment>
<dbReference type="GO" id="GO:0050567">
    <property type="term" value="F:glutaminyl-tRNA synthase (glutamine-hydrolyzing) activity"/>
    <property type="evidence" value="ECO:0007669"/>
    <property type="project" value="UniProtKB-UniRule"/>
</dbReference>
<comment type="caution">
    <text evidence="9">The sequence shown here is derived from an EMBL/GenBank/DDBJ whole genome shotgun (WGS) entry which is preliminary data.</text>
</comment>
<sequence length="460" mass="48945">MELANLTIKRVQAGLSTGEFTATELQQELGDFARQKDKDLHAFLSFSDPEAQIREGSLANVPIAVKDNILIAGGKTTAASKILENYVAPYDATAISRLRVAGAWFQGKTNLDEFAMGASTENSAFGATRNPHDPTRVAGGSSGGSAAAVASGQAVAALGSDTGGSIRLPASFCGVVGLKPTYGRVSRHGLIAMASSFDQIGPITKTVEDAAILLAIIAGQDELDATSALQPIEDYEVRLREGVVGKRIGVPTEFFAEGLDPAVAKVVKKAITELEALGARVGEITLPHTKYAVPTYYILVPSEVSANVARYDGIKYGLSVQSENLLDTYLDSRAQGFGAEVRRRIILGTYVLSSGYFEAYYAKAQKVRRLIKEDFDKAFENFDVIVGPTAPTPAFKIGEKSDPVSMYLQDIYTAPASLAGIPAISIPCGQVEGLPVGLQIMGRQFDEATVLATAYAYEQR</sequence>
<dbReference type="Pfam" id="PF01425">
    <property type="entry name" value="Amidase"/>
    <property type="match status" value="1"/>
</dbReference>
<gene>
    <name evidence="7" type="primary">gatA</name>
    <name evidence="9" type="ORF">COV31_02495</name>
</gene>
<dbReference type="EC" id="6.3.5.7" evidence="7"/>
<dbReference type="GO" id="GO:0005524">
    <property type="term" value="F:ATP binding"/>
    <property type="evidence" value="ECO:0007669"/>
    <property type="project" value="UniProtKB-KW"/>
</dbReference>
<keyword evidence="3 7" id="KW-0547">Nucleotide-binding</keyword>
<dbReference type="GO" id="GO:0016740">
    <property type="term" value="F:transferase activity"/>
    <property type="evidence" value="ECO:0007669"/>
    <property type="project" value="UniProtKB-KW"/>
</dbReference>
<reference evidence="9 10" key="1">
    <citation type="submission" date="2017-09" db="EMBL/GenBank/DDBJ databases">
        <title>Depth-based differentiation of microbial function through sediment-hosted aquifers and enrichment of novel symbionts in the deep terrestrial subsurface.</title>
        <authorList>
            <person name="Probst A.J."/>
            <person name="Ladd B."/>
            <person name="Jarett J.K."/>
            <person name="Geller-Mcgrath D.E."/>
            <person name="Sieber C.M."/>
            <person name="Emerson J.B."/>
            <person name="Anantharaman K."/>
            <person name="Thomas B.C."/>
            <person name="Malmstrom R."/>
            <person name="Stieglmeier M."/>
            <person name="Klingl A."/>
            <person name="Woyke T."/>
            <person name="Ryan C.M."/>
            <person name="Banfield J.F."/>
        </authorList>
    </citation>
    <scope>NUCLEOTIDE SEQUENCE [LARGE SCALE GENOMIC DNA]</scope>
    <source>
        <strain evidence="9">CG10_big_fil_rev_8_21_14_0_10_46_23</strain>
    </source>
</reference>
<dbReference type="InterPro" id="IPR004412">
    <property type="entry name" value="GatA"/>
</dbReference>
<comment type="similarity">
    <text evidence="1 7">Belongs to the amidase family. GatA subfamily.</text>
</comment>
<dbReference type="Proteomes" id="UP000230232">
    <property type="component" value="Unassembled WGS sequence"/>
</dbReference>
<proteinExistence type="inferred from homology"/>
<dbReference type="SUPFAM" id="SSF75304">
    <property type="entry name" value="Amidase signature (AS) enzymes"/>
    <property type="match status" value="1"/>
</dbReference>
<dbReference type="PANTHER" id="PTHR11895">
    <property type="entry name" value="TRANSAMIDASE"/>
    <property type="match status" value="1"/>
</dbReference>
<evidence type="ECO:0000256" key="3">
    <source>
        <dbReference type="ARBA" id="ARBA00022741"/>
    </source>
</evidence>
<feature type="active site" description="Charge relay system" evidence="7">
    <location>
        <position position="141"/>
    </location>
</feature>
<keyword evidence="4 7" id="KW-0067">ATP-binding</keyword>
<evidence type="ECO:0000313" key="9">
    <source>
        <dbReference type="EMBL" id="PIR41250.1"/>
    </source>
</evidence>
<name>A0A2H0R461_9BACT</name>
<evidence type="ECO:0000259" key="8">
    <source>
        <dbReference type="Pfam" id="PF01425"/>
    </source>
</evidence>
<protein>
    <recommendedName>
        <fullName evidence="7">Glutamyl-tRNA(Gln) amidotransferase subunit A</fullName>
        <shortName evidence="7">Glu-ADT subunit A</shortName>
        <ecNumber evidence="7">6.3.5.7</ecNumber>
    </recommendedName>
</protein>
<comment type="catalytic activity">
    <reaction evidence="6 7">
        <text>L-glutamyl-tRNA(Gln) + L-glutamine + ATP + H2O = L-glutaminyl-tRNA(Gln) + L-glutamate + ADP + phosphate + H(+)</text>
        <dbReference type="Rhea" id="RHEA:17521"/>
        <dbReference type="Rhea" id="RHEA-COMP:9681"/>
        <dbReference type="Rhea" id="RHEA-COMP:9684"/>
        <dbReference type="ChEBI" id="CHEBI:15377"/>
        <dbReference type="ChEBI" id="CHEBI:15378"/>
        <dbReference type="ChEBI" id="CHEBI:29985"/>
        <dbReference type="ChEBI" id="CHEBI:30616"/>
        <dbReference type="ChEBI" id="CHEBI:43474"/>
        <dbReference type="ChEBI" id="CHEBI:58359"/>
        <dbReference type="ChEBI" id="CHEBI:78520"/>
        <dbReference type="ChEBI" id="CHEBI:78521"/>
        <dbReference type="ChEBI" id="CHEBI:456216"/>
        <dbReference type="EC" id="6.3.5.7"/>
    </reaction>
</comment>
<dbReference type="PANTHER" id="PTHR11895:SF151">
    <property type="entry name" value="GLUTAMYL-TRNA(GLN) AMIDOTRANSFERASE SUBUNIT A"/>
    <property type="match status" value="1"/>
</dbReference>
<feature type="active site" description="Charge relay system" evidence="7">
    <location>
        <position position="66"/>
    </location>
</feature>
<dbReference type="EMBL" id="PCXO01000010">
    <property type="protein sequence ID" value="PIR41250.1"/>
    <property type="molecule type" value="Genomic_DNA"/>
</dbReference>
<evidence type="ECO:0000256" key="6">
    <source>
        <dbReference type="ARBA" id="ARBA00047407"/>
    </source>
</evidence>
<dbReference type="PROSITE" id="PS00571">
    <property type="entry name" value="AMIDASES"/>
    <property type="match status" value="1"/>
</dbReference>
<dbReference type="GO" id="GO:0030956">
    <property type="term" value="C:glutamyl-tRNA(Gln) amidotransferase complex"/>
    <property type="evidence" value="ECO:0007669"/>
    <property type="project" value="InterPro"/>
</dbReference>
<accession>A0A2H0R461</accession>
<keyword evidence="5 7" id="KW-0648">Protein biosynthesis</keyword>
<keyword evidence="9" id="KW-0808">Transferase</keyword>
<evidence type="ECO:0000313" key="10">
    <source>
        <dbReference type="Proteomes" id="UP000230232"/>
    </source>
</evidence>
<dbReference type="NCBIfam" id="TIGR00132">
    <property type="entry name" value="gatA"/>
    <property type="match status" value="1"/>
</dbReference>
<evidence type="ECO:0000256" key="1">
    <source>
        <dbReference type="ARBA" id="ARBA00008069"/>
    </source>
</evidence>
<organism evidence="9 10">
    <name type="scientific">Candidatus Yanofskybacteria bacterium CG10_big_fil_rev_8_21_14_0_10_46_23</name>
    <dbReference type="NCBI Taxonomy" id="1975098"/>
    <lineage>
        <taxon>Bacteria</taxon>
        <taxon>Candidatus Yanofskyibacteriota</taxon>
    </lineage>
</organism>
<evidence type="ECO:0000256" key="7">
    <source>
        <dbReference type="HAMAP-Rule" id="MF_00120"/>
    </source>
</evidence>
<dbReference type="InterPro" id="IPR023631">
    <property type="entry name" value="Amidase_dom"/>
</dbReference>
<feature type="domain" description="Amidase" evidence="8">
    <location>
        <begin position="53"/>
        <end position="451"/>
    </location>
</feature>
<evidence type="ECO:0000256" key="4">
    <source>
        <dbReference type="ARBA" id="ARBA00022840"/>
    </source>
</evidence>
<dbReference type="InterPro" id="IPR020556">
    <property type="entry name" value="Amidase_CS"/>
</dbReference>
<dbReference type="Gene3D" id="3.90.1300.10">
    <property type="entry name" value="Amidase signature (AS) domain"/>
    <property type="match status" value="1"/>
</dbReference>
<keyword evidence="2 7" id="KW-0436">Ligase</keyword>